<dbReference type="RefSeq" id="WP_081397531.1">
    <property type="nucleotide sequence ID" value="NZ_MJMN01000001.1"/>
</dbReference>
<dbReference type="InterPro" id="IPR029063">
    <property type="entry name" value="SAM-dependent_MTases_sf"/>
</dbReference>
<feature type="transmembrane region" description="Helical" evidence="1">
    <location>
        <begin position="213"/>
        <end position="234"/>
    </location>
</feature>
<keyword evidence="1" id="KW-1133">Transmembrane helix</keyword>
<dbReference type="CDD" id="cd02440">
    <property type="entry name" value="AdoMet_MTases"/>
    <property type="match status" value="1"/>
</dbReference>
<evidence type="ECO:0008006" key="4">
    <source>
        <dbReference type="Google" id="ProtNLM"/>
    </source>
</evidence>
<dbReference type="AlphaFoldDB" id="A0A1R1K1T3"/>
<dbReference type="PANTHER" id="PTHR43591">
    <property type="entry name" value="METHYLTRANSFERASE"/>
    <property type="match status" value="1"/>
</dbReference>
<gene>
    <name evidence="2" type="ORF">BIZ92_03385</name>
</gene>
<dbReference type="EMBL" id="MJMN01000001">
    <property type="protein sequence ID" value="OMG93385.1"/>
    <property type="molecule type" value="Genomic_DNA"/>
</dbReference>
<dbReference type="Pfam" id="PF13489">
    <property type="entry name" value="Methyltransf_23"/>
    <property type="match status" value="1"/>
</dbReference>
<dbReference type="Gene3D" id="3.40.50.150">
    <property type="entry name" value="Vaccinia Virus protein VP39"/>
    <property type="match status" value="1"/>
</dbReference>
<comment type="caution">
    <text evidence="2">The sequence shown here is derived from an EMBL/GenBank/DDBJ whole genome shotgun (WGS) entry which is preliminary data.</text>
</comment>
<evidence type="ECO:0000256" key="1">
    <source>
        <dbReference type="SAM" id="Phobius"/>
    </source>
</evidence>
<dbReference type="Proteomes" id="UP000187251">
    <property type="component" value="Unassembled WGS sequence"/>
</dbReference>
<dbReference type="OrthoDB" id="9797252at2"/>
<sequence>MRRKANSYLQEKEEIKPVPVSSPAHGPLSFHLRCLLDLQLKTIVDFLRPRLKALRGEVLDVGAGNAPWKSYLSPETKYVGLDIDKAAEFNMHPGTDIIYYPGGAFPFADNQFACVLCVEVLEHVPDTRELLAEIHRCLRPGGQLVMTVPWSARRHHIPHDYFRFTPEALAMLLREQGMEDIDIFERGNDYAVVFNKMLCILTGLVTIKRKSWLPVTLPMAMILFPSWLLFLLAAHATMKLQFGSRVDPLGYALTARKRLNHIQQPSKATERS</sequence>
<organism evidence="2 3">
    <name type="scientific">Alcaligenes xylosoxydans xylosoxydans</name>
    <name type="common">Achromobacter xylosoxidans</name>
    <dbReference type="NCBI Taxonomy" id="85698"/>
    <lineage>
        <taxon>Bacteria</taxon>
        <taxon>Pseudomonadati</taxon>
        <taxon>Pseudomonadota</taxon>
        <taxon>Betaproteobacteria</taxon>
        <taxon>Burkholderiales</taxon>
        <taxon>Alcaligenaceae</taxon>
        <taxon>Achromobacter</taxon>
    </lineage>
</organism>
<evidence type="ECO:0000313" key="3">
    <source>
        <dbReference type="Proteomes" id="UP000187251"/>
    </source>
</evidence>
<keyword evidence="1" id="KW-0812">Transmembrane</keyword>
<dbReference type="SUPFAM" id="SSF53335">
    <property type="entry name" value="S-adenosyl-L-methionine-dependent methyltransferases"/>
    <property type="match status" value="1"/>
</dbReference>
<dbReference type="PANTHER" id="PTHR43591:SF110">
    <property type="entry name" value="RHODANESE DOMAIN-CONTAINING PROTEIN"/>
    <property type="match status" value="1"/>
</dbReference>
<evidence type="ECO:0000313" key="2">
    <source>
        <dbReference type="EMBL" id="OMG93385.1"/>
    </source>
</evidence>
<reference evidence="2 3" key="1">
    <citation type="submission" date="2016-09" db="EMBL/GenBank/DDBJ databases">
        <title>Phylogenomics of Achromobacter.</title>
        <authorList>
            <person name="Jeukens J."/>
            <person name="Freschi L."/>
            <person name="Vincent A.T."/>
            <person name="Emond-Rheault J.-G."/>
            <person name="Kukavica-Ibrulj I."/>
            <person name="Charette S.J."/>
            <person name="Levesque R.C."/>
        </authorList>
    </citation>
    <scope>NUCLEOTIDE SEQUENCE [LARGE SCALE GENOMIC DNA]</scope>
    <source>
        <strain evidence="2 3">AUS488</strain>
    </source>
</reference>
<keyword evidence="1" id="KW-0472">Membrane</keyword>
<name>A0A1R1K1T3_ALCXX</name>
<proteinExistence type="predicted"/>
<accession>A0A1R1K1T3</accession>
<protein>
    <recommendedName>
        <fullName evidence="4">Class I SAM-dependent methyltransferase</fullName>
    </recommendedName>
</protein>